<evidence type="ECO:0000256" key="5">
    <source>
        <dbReference type="SAM" id="Phobius"/>
    </source>
</evidence>
<evidence type="ECO:0000313" key="7">
    <source>
        <dbReference type="Proteomes" id="UP000240608"/>
    </source>
</evidence>
<dbReference type="AlphaFoldDB" id="A0A2T4DV07"/>
<sequence>MSETEKKSRKVEDAIEKPKSAHEIFMEQVEKGELEHKRPSRGLFMSAIAGGMEVGFTLLLVGIVHTLFYEEISKSYLEVLLAMAYPIGFIFVIIGRSELFTEHTNLAFVPVLNKSATFSSLGRVWTLVFVGNLVGGYLVSLILSLLGPAMDIISYDTFYKLAHKLVDYSFDIILISSIVAGWLMGLVSWLVSSSQETISRIVVIVIVTFLIGIGGLHHSIVGSIEVFAGLLVTDITFAQYGHFQLWSTIGNLIGGVLFVSVLKFSTVKPDKKG</sequence>
<proteinExistence type="predicted"/>
<dbReference type="GO" id="GO:0005886">
    <property type="term" value="C:plasma membrane"/>
    <property type="evidence" value="ECO:0007669"/>
    <property type="project" value="TreeGrafter"/>
</dbReference>
<reference evidence="6 7" key="1">
    <citation type="submission" date="2018-03" db="EMBL/GenBank/DDBJ databases">
        <title>Cross-interface Injection: A General Nanoliter Liquid Handling Method Applied to Single Cells Genome Amplification Automated Nanoliter Liquid Handling Applied to Single Cell Multiple Displacement Amplification.</title>
        <authorList>
            <person name="Yun J."/>
            <person name="Xu P."/>
            <person name="Xu J."/>
            <person name="Dai X."/>
            <person name="Wang Y."/>
            <person name="Zheng X."/>
            <person name="Cao C."/>
            <person name="Yi Q."/>
            <person name="Zhu Y."/>
            <person name="Wang L."/>
            <person name="Dong Z."/>
            <person name="Huang Y."/>
            <person name="Huang L."/>
            <person name="Du W."/>
        </authorList>
    </citation>
    <scope>NUCLEOTIDE SEQUENCE [LARGE SCALE GENOMIC DNA]</scope>
    <source>
        <strain evidence="6 7">Z-D1-2</strain>
    </source>
</reference>
<feature type="transmembrane region" description="Helical" evidence="5">
    <location>
        <begin position="168"/>
        <end position="191"/>
    </location>
</feature>
<evidence type="ECO:0000313" key="6">
    <source>
        <dbReference type="EMBL" id="PTB97649.1"/>
    </source>
</evidence>
<comment type="subcellular location">
    <subcellularLocation>
        <location evidence="1">Membrane</location>
        <topology evidence="1">Multi-pass membrane protein</topology>
    </subcellularLocation>
</comment>
<dbReference type="InterPro" id="IPR023271">
    <property type="entry name" value="Aquaporin-like"/>
</dbReference>
<evidence type="ECO:0000256" key="4">
    <source>
        <dbReference type="ARBA" id="ARBA00023136"/>
    </source>
</evidence>
<evidence type="ECO:0000256" key="3">
    <source>
        <dbReference type="ARBA" id="ARBA00022989"/>
    </source>
</evidence>
<dbReference type="PANTHER" id="PTHR30520:SF2">
    <property type="entry name" value="INNER MEMBRANE PROTEIN YFDC"/>
    <property type="match status" value="1"/>
</dbReference>
<feature type="transmembrane region" description="Helical" evidence="5">
    <location>
        <begin position="203"/>
        <end position="231"/>
    </location>
</feature>
<dbReference type="GO" id="GO:0015499">
    <property type="term" value="F:formate transmembrane transporter activity"/>
    <property type="evidence" value="ECO:0007669"/>
    <property type="project" value="TreeGrafter"/>
</dbReference>
<dbReference type="Pfam" id="PF01226">
    <property type="entry name" value="Form_Nir_trans"/>
    <property type="match status" value="1"/>
</dbReference>
<feature type="transmembrane region" description="Helical" evidence="5">
    <location>
        <begin position="124"/>
        <end position="148"/>
    </location>
</feature>
<feature type="transmembrane region" description="Helical" evidence="5">
    <location>
        <begin position="43"/>
        <end position="69"/>
    </location>
</feature>
<dbReference type="EMBL" id="PYVU01000009">
    <property type="protein sequence ID" value="PTB97649.1"/>
    <property type="molecule type" value="Genomic_DNA"/>
</dbReference>
<comment type="caution">
    <text evidence="6">The sequence shown here is derived from an EMBL/GenBank/DDBJ whole genome shotgun (WGS) entry which is preliminary data.</text>
</comment>
<organism evidence="6 7">
    <name type="scientific">Marivirga lumbricoides</name>
    <dbReference type="NCBI Taxonomy" id="1046115"/>
    <lineage>
        <taxon>Bacteria</taxon>
        <taxon>Pseudomonadati</taxon>
        <taxon>Bacteroidota</taxon>
        <taxon>Cytophagia</taxon>
        <taxon>Cytophagales</taxon>
        <taxon>Marivirgaceae</taxon>
        <taxon>Marivirga</taxon>
    </lineage>
</organism>
<gene>
    <name evidence="6" type="ORF">C9994_01945</name>
</gene>
<dbReference type="Gene3D" id="1.20.1080.10">
    <property type="entry name" value="Glycerol uptake facilitator protein"/>
    <property type="match status" value="1"/>
</dbReference>
<feature type="transmembrane region" description="Helical" evidence="5">
    <location>
        <begin position="75"/>
        <end position="94"/>
    </location>
</feature>
<dbReference type="RefSeq" id="WP_188460363.1">
    <property type="nucleotide sequence ID" value="NZ_BAABHU010000002.1"/>
</dbReference>
<dbReference type="InterPro" id="IPR000292">
    <property type="entry name" value="For/NO2_transpt"/>
</dbReference>
<accession>A0A2T4DV07</accession>
<keyword evidence="3 5" id="KW-1133">Transmembrane helix</keyword>
<evidence type="ECO:0000256" key="1">
    <source>
        <dbReference type="ARBA" id="ARBA00004141"/>
    </source>
</evidence>
<protein>
    <submittedName>
        <fullName evidence="6">Formate transporter</fullName>
    </submittedName>
</protein>
<keyword evidence="4 5" id="KW-0472">Membrane</keyword>
<keyword evidence="2 5" id="KW-0812">Transmembrane</keyword>
<feature type="transmembrane region" description="Helical" evidence="5">
    <location>
        <begin position="243"/>
        <end position="262"/>
    </location>
</feature>
<dbReference type="PANTHER" id="PTHR30520">
    <property type="entry name" value="FORMATE TRANSPORTER-RELATED"/>
    <property type="match status" value="1"/>
</dbReference>
<evidence type="ECO:0000256" key="2">
    <source>
        <dbReference type="ARBA" id="ARBA00022692"/>
    </source>
</evidence>
<name>A0A2T4DV07_9BACT</name>
<dbReference type="Proteomes" id="UP000240608">
    <property type="component" value="Unassembled WGS sequence"/>
</dbReference>